<dbReference type="InterPro" id="IPR001789">
    <property type="entry name" value="Sig_transdc_resp-reg_receiver"/>
</dbReference>
<dbReference type="Pfam" id="PF00072">
    <property type="entry name" value="Response_reg"/>
    <property type="match status" value="1"/>
</dbReference>
<evidence type="ECO:0000256" key="1">
    <source>
        <dbReference type="PROSITE-ProRule" id="PRU00169"/>
    </source>
</evidence>
<comment type="caution">
    <text evidence="3">The sequence shown here is derived from an EMBL/GenBank/DDBJ whole genome shotgun (WGS) entry which is preliminary data.</text>
</comment>
<dbReference type="SUPFAM" id="SSF52172">
    <property type="entry name" value="CheY-like"/>
    <property type="match status" value="1"/>
</dbReference>
<accession>A0AAW6TSK0</accession>
<proteinExistence type="predicted"/>
<dbReference type="AlphaFoldDB" id="A0AAW6TSK0"/>
<name>A0AAW6TSK0_9FLAO</name>
<gene>
    <name evidence="3" type="ORF">QLS97_11865</name>
</gene>
<evidence type="ECO:0000259" key="2">
    <source>
        <dbReference type="PROSITE" id="PS50110"/>
    </source>
</evidence>
<evidence type="ECO:0000313" key="3">
    <source>
        <dbReference type="EMBL" id="MDI5950345.1"/>
    </source>
</evidence>
<dbReference type="EMBL" id="JASCRY010000003">
    <property type="protein sequence ID" value="MDI5950345.1"/>
    <property type="molecule type" value="Genomic_DNA"/>
</dbReference>
<feature type="modified residue" description="4-aspartylphosphate" evidence="1">
    <location>
        <position position="64"/>
    </location>
</feature>
<dbReference type="Gene3D" id="3.40.50.2300">
    <property type="match status" value="1"/>
</dbReference>
<keyword evidence="1" id="KW-0597">Phosphoprotein</keyword>
<sequence>MKKMNNFVIVDDDSTSVLICKFIIQKFNPQAKVSTFTEPEIALDKIGKGFGDFTEDIQAILFLDINMPSMTGWEFLEVFNNFNHKIKEKFIIYVLSSSVEDFEKKAKKYPFVSGFLSKPLRLNYLEEINILKP</sequence>
<reference evidence="3 4" key="1">
    <citation type="submission" date="2023-04" db="EMBL/GenBank/DDBJ databases">
        <title>Two novel species of Flavobacterium.</title>
        <authorList>
            <person name="Liu Q."/>
            <person name="Xin Y.-H."/>
        </authorList>
    </citation>
    <scope>NUCLEOTIDE SEQUENCE [LARGE SCALE GENOMIC DNA]</scope>
    <source>
        <strain evidence="3 4">LB2P87</strain>
    </source>
</reference>
<evidence type="ECO:0000313" key="4">
    <source>
        <dbReference type="Proteomes" id="UP001228643"/>
    </source>
</evidence>
<protein>
    <submittedName>
        <fullName evidence="3">Response regulator</fullName>
    </submittedName>
</protein>
<dbReference type="Proteomes" id="UP001228643">
    <property type="component" value="Unassembled WGS sequence"/>
</dbReference>
<organism evidence="3 4">
    <name type="scientific">Flavobacterium yafengii</name>
    <dbReference type="NCBI Taxonomy" id="3041253"/>
    <lineage>
        <taxon>Bacteria</taxon>
        <taxon>Pseudomonadati</taxon>
        <taxon>Bacteroidota</taxon>
        <taxon>Flavobacteriia</taxon>
        <taxon>Flavobacteriales</taxon>
        <taxon>Flavobacteriaceae</taxon>
        <taxon>Flavobacterium</taxon>
    </lineage>
</organism>
<dbReference type="GO" id="GO:0000160">
    <property type="term" value="P:phosphorelay signal transduction system"/>
    <property type="evidence" value="ECO:0007669"/>
    <property type="project" value="InterPro"/>
</dbReference>
<keyword evidence="4" id="KW-1185">Reference proteome</keyword>
<dbReference type="InterPro" id="IPR011006">
    <property type="entry name" value="CheY-like_superfamily"/>
</dbReference>
<dbReference type="PROSITE" id="PS50110">
    <property type="entry name" value="RESPONSE_REGULATORY"/>
    <property type="match status" value="1"/>
</dbReference>
<feature type="domain" description="Response regulatory" evidence="2">
    <location>
        <begin position="6"/>
        <end position="133"/>
    </location>
</feature>